<protein>
    <submittedName>
        <fullName evidence="1">Uncharacterized protein</fullName>
    </submittedName>
</protein>
<evidence type="ECO:0000313" key="1">
    <source>
        <dbReference type="EMBL" id="CAH1987381.1"/>
    </source>
</evidence>
<dbReference type="AlphaFoldDB" id="A0A9P0L253"/>
<keyword evidence="2" id="KW-1185">Reference proteome</keyword>
<gene>
    <name evidence="1" type="ORF">ACAOBT_LOCUS17814</name>
</gene>
<dbReference type="Proteomes" id="UP001152888">
    <property type="component" value="Unassembled WGS sequence"/>
</dbReference>
<sequence length="104" mass="12074">MSEHYSRNIVCLVGRCVRSPISETGPHQPVRVWDSAGIQRRTQLPHNSSCFQLWILAVRVQLQQLLRASWLELQIRTLLLLTAPYAIFKIPDSTDRFKQTLYLV</sequence>
<accession>A0A9P0L253</accession>
<dbReference type="EMBL" id="CAKOFQ010007018">
    <property type="protein sequence ID" value="CAH1987381.1"/>
    <property type="molecule type" value="Genomic_DNA"/>
</dbReference>
<name>A0A9P0L253_ACAOB</name>
<comment type="caution">
    <text evidence="1">The sequence shown here is derived from an EMBL/GenBank/DDBJ whole genome shotgun (WGS) entry which is preliminary data.</text>
</comment>
<reference evidence="1" key="1">
    <citation type="submission" date="2022-03" db="EMBL/GenBank/DDBJ databases">
        <authorList>
            <person name="Sayadi A."/>
        </authorList>
    </citation>
    <scope>NUCLEOTIDE SEQUENCE</scope>
</reference>
<proteinExistence type="predicted"/>
<evidence type="ECO:0000313" key="2">
    <source>
        <dbReference type="Proteomes" id="UP001152888"/>
    </source>
</evidence>
<organism evidence="1 2">
    <name type="scientific">Acanthoscelides obtectus</name>
    <name type="common">Bean weevil</name>
    <name type="synonym">Bruchus obtectus</name>
    <dbReference type="NCBI Taxonomy" id="200917"/>
    <lineage>
        <taxon>Eukaryota</taxon>
        <taxon>Metazoa</taxon>
        <taxon>Ecdysozoa</taxon>
        <taxon>Arthropoda</taxon>
        <taxon>Hexapoda</taxon>
        <taxon>Insecta</taxon>
        <taxon>Pterygota</taxon>
        <taxon>Neoptera</taxon>
        <taxon>Endopterygota</taxon>
        <taxon>Coleoptera</taxon>
        <taxon>Polyphaga</taxon>
        <taxon>Cucujiformia</taxon>
        <taxon>Chrysomeloidea</taxon>
        <taxon>Chrysomelidae</taxon>
        <taxon>Bruchinae</taxon>
        <taxon>Bruchini</taxon>
        <taxon>Acanthoscelides</taxon>
    </lineage>
</organism>